<feature type="domain" description="DNA binding HTH" evidence="2">
    <location>
        <begin position="278"/>
        <end position="316"/>
    </location>
</feature>
<name>A0ABT8YKG3_9HYPH</name>
<dbReference type="InterPro" id="IPR002197">
    <property type="entry name" value="HTH_Fis"/>
</dbReference>
<evidence type="ECO:0000259" key="1">
    <source>
        <dbReference type="Pfam" id="PF01614"/>
    </source>
</evidence>
<feature type="domain" description="IclR-ED" evidence="1">
    <location>
        <begin position="154"/>
        <end position="201"/>
    </location>
</feature>
<dbReference type="PRINTS" id="PR01590">
    <property type="entry name" value="HTHFIS"/>
</dbReference>
<accession>A0ABT8YKG3</accession>
<dbReference type="SUPFAM" id="SSF46689">
    <property type="entry name" value="Homeodomain-like"/>
    <property type="match status" value="1"/>
</dbReference>
<proteinExistence type="predicted"/>
<dbReference type="InterPro" id="IPR029016">
    <property type="entry name" value="GAF-like_dom_sf"/>
</dbReference>
<dbReference type="SUPFAM" id="SSF55781">
    <property type="entry name" value="GAF domain-like"/>
    <property type="match status" value="1"/>
</dbReference>
<protein>
    <submittedName>
        <fullName evidence="3">Helix-turn-helix domain-containing protein</fullName>
    </submittedName>
</protein>
<evidence type="ECO:0000259" key="2">
    <source>
        <dbReference type="Pfam" id="PF02954"/>
    </source>
</evidence>
<dbReference type="Pfam" id="PF01614">
    <property type="entry name" value="IclR_C"/>
    <property type="match status" value="1"/>
</dbReference>
<reference evidence="3" key="1">
    <citation type="journal article" date="2015" name="Int. J. Syst. Evol. Microbiol.">
        <title>Rhizobium alvei sp. nov., isolated from a freshwater river.</title>
        <authorList>
            <person name="Sheu S.Y."/>
            <person name="Huang H.W."/>
            <person name="Young C.C."/>
            <person name="Chen W.M."/>
        </authorList>
    </citation>
    <scope>NUCLEOTIDE SEQUENCE</scope>
    <source>
        <strain evidence="3">TNR-22</strain>
    </source>
</reference>
<dbReference type="InterPro" id="IPR014757">
    <property type="entry name" value="Tscrpt_reg_IclR_C"/>
</dbReference>
<dbReference type="Gene3D" id="1.10.10.60">
    <property type="entry name" value="Homeodomain-like"/>
    <property type="match status" value="1"/>
</dbReference>
<sequence>MLGMNQHAEKVYSSARDKSGAASSPIAASWRRCLTRHGLAPEENRKPVQLSGREFNEAMDRSGHLIQAASSELDWLLGMVGKAGCCLVFTDSDGVVIDRRGTASEDKDFRDLGLWMGALWSEASVGTNGIGTALADGRMVTVFREQHFLSSNIGLSCVSAPVRDHQGQIAGVIDISTARRDVTEMMLPVLAQAIRDSASRIEINLFRQAYSDSRIVLVPSAAHGGSALLAVDRDDMVLGATRAARLVLKLDDRMIEAGVPASDLLHDGFNKDGEDLLEAERAALRRALSRNNGNVSLTAQMLGISRATLHRKINKLGLA</sequence>
<organism evidence="3 4">
    <name type="scientific">Rhizobium alvei</name>
    <dbReference type="NCBI Taxonomy" id="1132659"/>
    <lineage>
        <taxon>Bacteria</taxon>
        <taxon>Pseudomonadati</taxon>
        <taxon>Pseudomonadota</taxon>
        <taxon>Alphaproteobacteria</taxon>
        <taxon>Hyphomicrobiales</taxon>
        <taxon>Rhizobiaceae</taxon>
        <taxon>Rhizobium/Agrobacterium group</taxon>
        <taxon>Rhizobium</taxon>
    </lineage>
</organism>
<keyword evidence="4" id="KW-1185">Reference proteome</keyword>
<reference evidence="3" key="2">
    <citation type="submission" date="2023-07" db="EMBL/GenBank/DDBJ databases">
        <authorList>
            <person name="Shen H."/>
        </authorList>
    </citation>
    <scope>NUCLEOTIDE SEQUENCE</scope>
    <source>
        <strain evidence="3">TNR-22</strain>
    </source>
</reference>
<gene>
    <name evidence="3" type="ORF">Q4481_09625</name>
</gene>
<dbReference type="RefSeq" id="WP_304376143.1">
    <property type="nucleotide sequence ID" value="NZ_JAUOZU010000007.1"/>
</dbReference>
<dbReference type="Proteomes" id="UP001174932">
    <property type="component" value="Unassembled WGS sequence"/>
</dbReference>
<evidence type="ECO:0000313" key="3">
    <source>
        <dbReference type="EMBL" id="MDO6964216.1"/>
    </source>
</evidence>
<evidence type="ECO:0000313" key="4">
    <source>
        <dbReference type="Proteomes" id="UP001174932"/>
    </source>
</evidence>
<dbReference type="InterPro" id="IPR009057">
    <property type="entry name" value="Homeodomain-like_sf"/>
</dbReference>
<dbReference type="Pfam" id="PF02954">
    <property type="entry name" value="HTH_8"/>
    <property type="match status" value="1"/>
</dbReference>
<dbReference type="EMBL" id="JAUOZU010000007">
    <property type="protein sequence ID" value="MDO6964216.1"/>
    <property type="molecule type" value="Genomic_DNA"/>
</dbReference>
<dbReference type="Gene3D" id="3.30.450.40">
    <property type="match status" value="1"/>
</dbReference>
<comment type="caution">
    <text evidence="3">The sequence shown here is derived from an EMBL/GenBank/DDBJ whole genome shotgun (WGS) entry which is preliminary data.</text>
</comment>